<gene>
    <name evidence="3" type="ORF">KQ910_08635</name>
</gene>
<evidence type="ECO:0000313" key="3">
    <source>
        <dbReference type="EMBL" id="MBU8873827.1"/>
    </source>
</evidence>
<evidence type="ECO:0000313" key="4">
    <source>
        <dbReference type="Proteomes" id="UP000727907"/>
    </source>
</evidence>
<accession>A0ABS6IJ89</accession>
<keyword evidence="3" id="KW-0808">Transferase</keyword>
<dbReference type="EMBL" id="JAHOPB010000001">
    <property type="protein sequence ID" value="MBU8873827.1"/>
    <property type="molecule type" value="Genomic_DNA"/>
</dbReference>
<name>A0ABS6IJ89_9HYPH</name>
<dbReference type="Proteomes" id="UP000727907">
    <property type="component" value="Unassembled WGS sequence"/>
</dbReference>
<dbReference type="CDD" id="cd02440">
    <property type="entry name" value="AdoMet_MTases"/>
    <property type="match status" value="1"/>
</dbReference>
<protein>
    <submittedName>
        <fullName evidence="3">Class I SAM-dependent methyltransferase</fullName>
    </submittedName>
</protein>
<dbReference type="GO" id="GO:0008168">
    <property type="term" value="F:methyltransferase activity"/>
    <property type="evidence" value="ECO:0007669"/>
    <property type="project" value="UniProtKB-KW"/>
</dbReference>
<reference evidence="3 4" key="1">
    <citation type="submission" date="2021-06" db="EMBL/GenBank/DDBJ databases">
        <authorList>
            <person name="Lee D.H."/>
        </authorList>
    </citation>
    <scope>NUCLEOTIDE SEQUENCE [LARGE SCALE GENOMIC DNA]</scope>
    <source>
        <strain evidence="3 4">MMS21-HV4-11</strain>
    </source>
</reference>
<feature type="region of interest" description="Disordered" evidence="1">
    <location>
        <begin position="250"/>
        <end position="278"/>
    </location>
</feature>
<organism evidence="3 4">
    <name type="scientific">Reyranella humidisoli</name>
    <dbReference type="NCBI Taxonomy" id="2849149"/>
    <lineage>
        <taxon>Bacteria</taxon>
        <taxon>Pseudomonadati</taxon>
        <taxon>Pseudomonadota</taxon>
        <taxon>Alphaproteobacteria</taxon>
        <taxon>Hyphomicrobiales</taxon>
        <taxon>Reyranellaceae</taxon>
        <taxon>Reyranella</taxon>
    </lineage>
</organism>
<dbReference type="GO" id="GO:0032259">
    <property type="term" value="P:methylation"/>
    <property type="evidence" value="ECO:0007669"/>
    <property type="project" value="UniProtKB-KW"/>
</dbReference>
<evidence type="ECO:0000256" key="1">
    <source>
        <dbReference type="SAM" id="MobiDB-lite"/>
    </source>
</evidence>
<comment type="caution">
    <text evidence="3">The sequence shown here is derived from an EMBL/GenBank/DDBJ whole genome shotgun (WGS) entry which is preliminary data.</text>
</comment>
<dbReference type="Pfam" id="PF08241">
    <property type="entry name" value="Methyltransf_11"/>
    <property type="match status" value="1"/>
</dbReference>
<dbReference type="InterPro" id="IPR013216">
    <property type="entry name" value="Methyltransf_11"/>
</dbReference>
<keyword evidence="3" id="KW-0489">Methyltransferase</keyword>
<dbReference type="RefSeq" id="WP_216958347.1">
    <property type="nucleotide sequence ID" value="NZ_JAHOPB010000001.1"/>
</dbReference>
<keyword evidence="4" id="KW-1185">Reference proteome</keyword>
<sequence>MRRPWPGRPAFCYSRGMWSDVLDLEEFYGSTLGQMTGRLLRTRLREIWPNVRGETVLGLGYAQPLLRPFMEEAGRTLAFMPAQQGVARWPREGRNLATLVDELDLPLPDRSVDRVVLVHAVECTEQLRPMLREIWRVMADGGRMVVVAPTRTGFWSQIDRSPFYHGHPYSAGQLNALLRANMFAPLRQTRALYMPPTRSRLMMRMAPTIERFGQRWLGRFGGVNVIESGKQLYAGIAERSQPQAVVAARPKLRVASSRDTPQVAGAARNTEDGEKPAS</sequence>
<proteinExistence type="predicted"/>
<feature type="domain" description="Methyltransferase type 11" evidence="2">
    <location>
        <begin position="99"/>
        <end position="146"/>
    </location>
</feature>
<evidence type="ECO:0000259" key="2">
    <source>
        <dbReference type="Pfam" id="PF08241"/>
    </source>
</evidence>
<feature type="compositionally biased region" description="Basic and acidic residues" evidence="1">
    <location>
        <begin position="269"/>
        <end position="278"/>
    </location>
</feature>